<reference evidence="2" key="1">
    <citation type="journal article" date="2020" name="Nat. Commun.">
        <title>Genome sequence of the cluster root forming white lupin.</title>
        <authorList>
            <person name="Hufnagel B."/>
            <person name="Marques A."/>
            <person name="Soriano A."/>
            <person name="Marques L."/>
            <person name="Divol F."/>
            <person name="Doumas P."/>
            <person name="Sallet E."/>
            <person name="Mancinotti D."/>
            <person name="Carrere S."/>
            <person name="Marande W."/>
            <person name="Arribat S."/>
            <person name="Keller J."/>
            <person name="Huneau C."/>
            <person name="Blein T."/>
            <person name="Aime D."/>
            <person name="Laguerre M."/>
            <person name="Taylor J."/>
            <person name="Schubert V."/>
            <person name="Nelson M."/>
            <person name="Geu-Flores F."/>
            <person name="Crespi M."/>
            <person name="Gallardo-Guerrero K."/>
            <person name="Delaux P.-M."/>
            <person name="Salse J."/>
            <person name="Berges H."/>
            <person name="Guyot R."/>
            <person name="Gouzy J."/>
            <person name="Peret B."/>
        </authorList>
    </citation>
    <scope>NUCLEOTIDE SEQUENCE [LARGE SCALE GENOMIC DNA]</scope>
    <source>
        <strain evidence="2">cv. Amiga</strain>
    </source>
</reference>
<organism evidence="1 2">
    <name type="scientific">Lupinus albus</name>
    <name type="common">White lupine</name>
    <name type="synonym">Lupinus termis</name>
    <dbReference type="NCBI Taxonomy" id="3870"/>
    <lineage>
        <taxon>Eukaryota</taxon>
        <taxon>Viridiplantae</taxon>
        <taxon>Streptophyta</taxon>
        <taxon>Embryophyta</taxon>
        <taxon>Tracheophyta</taxon>
        <taxon>Spermatophyta</taxon>
        <taxon>Magnoliopsida</taxon>
        <taxon>eudicotyledons</taxon>
        <taxon>Gunneridae</taxon>
        <taxon>Pentapetalae</taxon>
        <taxon>rosids</taxon>
        <taxon>fabids</taxon>
        <taxon>Fabales</taxon>
        <taxon>Fabaceae</taxon>
        <taxon>Papilionoideae</taxon>
        <taxon>50 kb inversion clade</taxon>
        <taxon>genistoids sensu lato</taxon>
        <taxon>core genistoids</taxon>
        <taxon>Genisteae</taxon>
        <taxon>Lupinus</taxon>
    </lineage>
</organism>
<evidence type="ECO:0000313" key="1">
    <source>
        <dbReference type="EMBL" id="KAE9613419.1"/>
    </source>
</evidence>
<sequence length="54" mass="6289">MFSPLFLSSLFPHCHHHHRIFYIPPTAPNPSFSSSNLIVTKTRSRKRKELLEKG</sequence>
<comment type="caution">
    <text evidence="1">The sequence shown here is derived from an EMBL/GenBank/DDBJ whole genome shotgun (WGS) entry which is preliminary data.</text>
</comment>
<evidence type="ECO:0000313" key="2">
    <source>
        <dbReference type="Proteomes" id="UP000447434"/>
    </source>
</evidence>
<gene>
    <name evidence="1" type="ORF">Lalb_Chr05g0217251</name>
</gene>
<protein>
    <submittedName>
        <fullName evidence="1">Uncharacterized protein</fullName>
    </submittedName>
</protein>
<accession>A0A6A4QIZ3</accession>
<name>A0A6A4QIZ3_LUPAL</name>
<proteinExistence type="predicted"/>
<dbReference type="Proteomes" id="UP000447434">
    <property type="component" value="Chromosome 5"/>
</dbReference>
<dbReference type="EMBL" id="WOCE01000005">
    <property type="protein sequence ID" value="KAE9613419.1"/>
    <property type="molecule type" value="Genomic_DNA"/>
</dbReference>
<keyword evidence="2" id="KW-1185">Reference proteome</keyword>
<dbReference type="AlphaFoldDB" id="A0A6A4QIZ3"/>
<dbReference type="OrthoDB" id="10501739at2759"/>